<comment type="subcellular location">
    <subcellularLocation>
        <location evidence="1">Cell membrane</location>
        <topology evidence="1">Multi-pass membrane protein</topology>
    </subcellularLocation>
</comment>
<dbReference type="Pfam" id="PF07690">
    <property type="entry name" value="MFS_1"/>
    <property type="match status" value="1"/>
</dbReference>
<dbReference type="PANTHER" id="PTHR23517">
    <property type="entry name" value="RESISTANCE PROTEIN MDTM, PUTATIVE-RELATED-RELATED"/>
    <property type="match status" value="1"/>
</dbReference>
<dbReference type="InterPro" id="IPR036259">
    <property type="entry name" value="MFS_trans_sf"/>
</dbReference>
<evidence type="ECO:0000256" key="3">
    <source>
        <dbReference type="ARBA" id="ARBA00022475"/>
    </source>
</evidence>
<evidence type="ECO:0000256" key="6">
    <source>
        <dbReference type="ARBA" id="ARBA00023136"/>
    </source>
</evidence>
<dbReference type="Proteomes" id="UP000254920">
    <property type="component" value="Unassembled WGS sequence"/>
</dbReference>
<dbReference type="OrthoDB" id="9764259at2"/>
<accession>A0A381DL14</accession>
<keyword evidence="3" id="KW-1003">Cell membrane</keyword>
<dbReference type="SUPFAM" id="SSF103473">
    <property type="entry name" value="MFS general substrate transporter"/>
    <property type="match status" value="1"/>
</dbReference>
<sequence>MLKNVIPLGFIVASRFFTLFIILPVISLYALELSGSNEFFVGLLVGIYAIMQMIFQVPFGLMSDKIGRKKTMVIGLVIFTIGSLICAMASDIYTMLLGRCLQGVAAIGAVATAMISDFTTEEQRSKAMAIMGGMIGISFTISMPLSPILGHKFGLSSLFYISVFIGILSVILLYTTVEKEPKIQNQTKHKIDLKKILLDKDLTIMNFTNFMQKMLISIAFISIPIVLVKSLGYEEANLWKIFSTGAIFGFFAMGLAGFLGDGKGKSKQILIVGVLLFILSYTIFAISQTKNLFIFGVMIFFIGFNIHEPIMQSCASKFAKANEKGAVLGVFNSSGFFGSFVGGVVGGAFLQNYSLHHLAICVLVISIIWLFLLYKLTNPSKFKNIYLDSLENINLSSVENLNGIIEIYKKNLNFVIKYNSSIITEKEIYEKIRA</sequence>
<dbReference type="GeneID" id="93090151"/>
<dbReference type="PANTHER" id="PTHR23517:SF2">
    <property type="entry name" value="MULTIDRUG RESISTANCE PROTEIN MDTH"/>
    <property type="match status" value="1"/>
</dbReference>
<keyword evidence="6" id="KW-0472">Membrane</keyword>
<dbReference type="AlphaFoldDB" id="A0A381DL14"/>
<dbReference type="PRINTS" id="PR01035">
    <property type="entry name" value="TCRTETA"/>
</dbReference>
<evidence type="ECO:0000256" key="5">
    <source>
        <dbReference type="ARBA" id="ARBA00022989"/>
    </source>
</evidence>
<evidence type="ECO:0000313" key="8">
    <source>
        <dbReference type="EMBL" id="SUX11290.1"/>
    </source>
</evidence>
<keyword evidence="2" id="KW-0813">Transport</keyword>
<dbReference type="PROSITE" id="PS50850">
    <property type="entry name" value="MFS"/>
    <property type="match status" value="1"/>
</dbReference>
<dbReference type="Gene3D" id="1.20.1250.20">
    <property type="entry name" value="MFS general substrate transporter like domains"/>
    <property type="match status" value="1"/>
</dbReference>
<dbReference type="GO" id="GO:0022857">
    <property type="term" value="F:transmembrane transporter activity"/>
    <property type="evidence" value="ECO:0007669"/>
    <property type="project" value="InterPro"/>
</dbReference>
<dbReference type="GO" id="GO:0005886">
    <property type="term" value="C:plasma membrane"/>
    <property type="evidence" value="ECO:0007669"/>
    <property type="project" value="UniProtKB-SubCell"/>
</dbReference>
<proteinExistence type="predicted"/>
<evidence type="ECO:0000256" key="1">
    <source>
        <dbReference type="ARBA" id="ARBA00004651"/>
    </source>
</evidence>
<dbReference type="InterPro" id="IPR050171">
    <property type="entry name" value="MFS_Transporters"/>
</dbReference>
<keyword evidence="5" id="KW-1133">Transmembrane helix</keyword>
<keyword evidence="9" id="KW-1185">Reference proteome</keyword>
<dbReference type="InterPro" id="IPR001958">
    <property type="entry name" value="Tet-R_TetA/multi-R_MdtG-like"/>
</dbReference>
<evidence type="ECO:0000256" key="4">
    <source>
        <dbReference type="ARBA" id="ARBA00022692"/>
    </source>
</evidence>
<dbReference type="InterPro" id="IPR011701">
    <property type="entry name" value="MFS"/>
</dbReference>
<feature type="domain" description="Major facilitator superfamily (MFS) profile" evidence="7">
    <location>
        <begin position="1"/>
        <end position="378"/>
    </location>
</feature>
<gene>
    <name evidence="8" type="primary">yajR</name>
    <name evidence="8" type="ORF">NCTC12475_01507</name>
</gene>
<dbReference type="InterPro" id="IPR020846">
    <property type="entry name" value="MFS_dom"/>
</dbReference>
<evidence type="ECO:0000313" key="9">
    <source>
        <dbReference type="Proteomes" id="UP000254920"/>
    </source>
</evidence>
<dbReference type="RefSeq" id="WP_089182035.1">
    <property type="nucleotide sequence ID" value="NZ_CP043427.1"/>
</dbReference>
<evidence type="ECO:0000259" key="7">
    <source>
        <dbReference type="PROSITE" id="PS50850"/>
    </source>
</evidence>
<reference evidence="8 9" key="1">
    <citation type="submission" date="2018-06" db="EMBL/GenBank/DDBJ databases">
        <authorList>
            <consortium name="Pathogen Informatics"/>
            <person name="Doyle S."/>
        </authorList>
    </citation>
    <scope>NUCLEOTIDE SEQUENCE [LARGE SCALE GENOMIC DNA]</scope>
    <source>
        <strain evidence="8 9">NCTC12475</strain>
    </source>
</reference>
<name>A0A381DL14_9BACT</name>
<organism evidence="8 9">
    <name type="scientific">Campylobacter sputorum subsp. sputorum</name>
    <dbReference type="NCBI Taxonomy" id="32024"/>
    <lineage>
        <taxon>Bacteria</taxon>
        <taxon>Pseudomonadati</taxon>
        <taxon>Campylobacterota</taxon>
        <taxon>Epsilonproteobacteria</taxon>
        <taxon>Campylobacterales</taxon>
        <taxon>Campylobacteraceae</taxon>
        <taxon>Campylobacter</taxon>
    </lineage>
</organism>
<keyword evidence="4" id="KW-0812">Transmembrane</keyword>
<dbReference type="EMBL" id="UFVD01000001">
    <property type="protein sequence ID" value="SUX11290.1"/>
    <property type="molecule type" value="Genomic_DNA"/>
</dbReference>
<evidence type="ECO:0000256" key="2">
    <source>
        <dbReference type="ARBA" id="ARBA00022448"/>
    </source>
</evidence>
<dbReference type="STRING" id="32024.GCA_000788295_01115"/>
<protein>
    <submittedName>
        <fullName evidence="8">Multidrug-efflux transporter</fullName>
    </submittedName>
</protein>